<dbReference type="EMBL" id="GL983083">
    <property type="protein sequence ID" value="EGR34535.1"/>
    <property type="molecule type" value="Genomic_DNA"/>
</dbReference>
<dbReference type="GeneID" id="14910730"/>
<evidence type="ECO:0000313" key="2">
    <source>
        <dbReference type="Proteomes" id="UP000008983"/>
    </source>
</evidence>
<dbReference type="OrthoDB" id="10513301at2759"/>
<organism evidence="1 2">
    <name type="scientific">Ichthyophthirius multifiliis</name>
    <name type="common">White spot disease agent</name>
    <name type="synonym">Ich</name>
    <dbReference type="NCBI Taxonomy" id="5932"/>
    <lineage>
        <taxon>Eukaryota</taxon>
        <taxon>Sar</taxon>
        <taxon>Alveolata</taxon>
        <taxon>Ciliophora</taxon>
        <taxon>Intramacronucleata</taxon>
        <taxon>Oligohymenophorea</taxon>
        <taxon>Hymenostomatida</taxon>
        <taxon>Ophryoglenina</taxon>
        <taxon>Ichthyophthirius</taxon>
    </lineage>
</organism>
<dbReference type="RefSeq" id="XP_004039839.1">
    <property type="nucleotide sequence ID" value="XM_004039791.1"/>
</dbReference>
<dbReference type="InParanoid" id="G0QJR6"/>
<keyword evidence="2" id="KW-1185">Reference proteome</keyword>
<sequence length="538" mass="62709">IGDEINMKLSQPYYYNYTFKFENVSLLTGTNGYASYFKNESLIDNFNQIQQQYNEEITTINYGLLKNYYEEVFAPPARKTPVFLYNLKQQMIDSLPTYYAKVMQIFNIGDLDYVKKAIFQPLQISQILQDQIWNNQQFGWKSQKSLAEWVKIALSRQYQYHPNFQIIKKALKIEDDLMLKLSGKSSMLNKLAILINGTVSDSIYEYSQSVCMGGIFCTENELVSSQWASGILTTKRIFKHMKNPLNFSFHDLNSTIPKNAELGIYLEKGSLNANDGMQLLSVDQNTGDMLDPNDPAASVSIISYYNMAQFYNNKDNFGLINYNLKLYNIQKAKDLVTYIDYFEKNLVKKENLYPNIANEETTTLAWLIYKSFPKFLNKFSDFLLQSLYARSLYKQLQDIKCEKLFQEEILKDIGEKICKNKYFQQYDISANFENNFIFVQAFLGKQGSQIWNDLLLIFQITNDQLAFLLYNQEKSKYALLLNDIQNVLQKQYQCPIACSAYELGIQQILYGNIINNLPSKYFYKSDNADSLLEWDNDK</sequence>
<name>G0QJR6_ICHMU</name>
<dbReference type="eggNOG" id="ENOG502SPTR">
    <property type="taxonomic scope" value="Eukaryota"/>
</dbReference>
<protein>
    <submittedName>
        <fullName evidence="1">Uncharacterized protein</fullName>
    </submittedName>
</protein>
<gene>
    <name evidence="1" type="ORF">IMG5_007940</name>
</gene>
<proteinExistence type="predicted"/>
<dbReference type="Proteomes" id="UP000008983">
    <property type="component" value="Unassembled WGS sequence"/>
</dbReference>
<evidence type="ECO:0000313" key="1">
    <source>
        <dbReference type="EMBL" id="EGR34535.1"/>
    </source>
</evidence>
<reference evidence="1 2" key="1">
    <citation type="submission" date="2011-07" db="EMBL/GenBank/DDBJ databases">
        <authorList>
            <person name="Coyne R."/>
            <person name="Brami D."/>
            <person name="Johnson J."/>
            <person name="Hostetler J."/>
            <person name="Hannick L."/>
            <person name="Clark T."/>
            <person name="Cassidy-Hanley D."/>
            <person name="Inman J."/>
        </authorList>
    </citation>
    <scope>NUCLEOTIDE SEQUENCE [LARGE SCALE GENOMIC DNA]</scope>
    <source>
        <strain evidence="1 2">G5</strain>
    </source>
</reference>
<accession>G0QJR6</accession>
<feature type="non-terminal residue" evidence="1">
    <location>
        <position position="1"/>
    </location>
</feature>
<dbReference type="AlphaFoldDB" id="G0QJR6"/>